<dbReference type="eggNOG" id="ENOG502QQM5">
    <property type="taxonomic scope" value="Eukaryota"/>
</dbReference>
<dbReference type="Pfam" id="PF14686">
    <property type="entry name" value="fn3_3"/>
    <property type="match status" value="2"/>
</dbReference>
<organism evidence="10 11">
    <name type="scientific">Morus notabilis</name>
    <dbReference type="NCBI Taxonomy" id="981085"/>
    <lineage>
        <taxon>Eukaryota</taxon>
        <taxon>Viridiplantae</taxon>
        <taxon>Streptophyta</taxon>
        <taxon>Embryophyta</taxon>
        <taxon>Tracheophyta</taxon>
        <taxon>Spermatophyta</taxon>
        <taxon>Magnoliopsida</taxon>
        <taxon>eudicotyledons</taxon>
        <taxon>Gunneridae</taxon>
        <taxon>Pentapetalae</taxon>
        <taxon>rosids</taxon>
        <taxon>fabids</taxon>
        <taxon>Rosales</taxon>
        <taxon>Moraceae</taxon>
        <taxon>Moreae</taxon>
        <taxon>Morus</taxon>
    </lineage>
</organism>
<dbReference type="GO" id="GO:0030246">
    <property type="term" value="F:carbohydrate binding"/>
    <property type="evidence" value="ECO:0007669"/>
    <property type="project" value="InterPro"/>
</dbReference>
<comment type="catalytic activity">
    <reaction evidence="1">
        <text>Endotype eliminative cleavage of L-alpha-rhamnopyranosyl-(1-&gt;4)-alpha-D-galactopyranosyluronic acid bonds of rhamnogalacturonan I domains in ramified hairy regions of pectin leaving L-rhamnopyranose at the reducing end and 4-deoxy-4,5-unsaturated D-galactopyranosyluronic acid at the non-reducing end.</text>
        <dbReference type="EC" id="4.2.2.23"/>
    </reaction>
</comment>
<evidence type="ECO:0000313" key="11">
    <source>
        <dbReference type="Proteomes" id="UP000030645"/>
    </source>
</evidence>
<dbReference type="InterPro" id="IPR029413">
    <property type="entry name" value="RG-lyase_II"/>
</dbReference>
<evidence type="ECO:0000256" key="4">
    <source>
        <dbReference type="ARBA" id="ARBA00012437"/>
    </source>
</evidence>
<dbReference type="InterPro" id="IPR008979">
    <property type="entry name" value="Galactose-bd-like_sf"/>
</dbReference>
<evidence type="ECO:0000256" key="5">
    <source>
        <dbReference type="ARBA" id="ARBA00022525"/>
    </source>
</evidence>
<dbReference type="GO" id="GO:0005576">
    <property type="term" value="C:extracellular region"/>
    <property type="evidence" value="ECO:0007669"/>
    <property type="project" value="UniProtKB-SubCell"/>
</dbReference>
<dbReference type="CDD" id="cd10317">
    <property type="entry name" value="RGL4_C"/>
    <property type="match status" value="2"/>
</dbReference>
<dbReference type="InterPro" id="IPR029411">
    <property type="entry name" value="RG-lyase_III"/>
</dbReference>
<evidence type="ECO:0000256" key="1">
    <source>
        <dbReference type="ARBA" id="ARBA00001324"/>
    </source>
</evidence>
<dbReference type="SUPFAM" id="SSF74650">
    <property type="entry name" value="Galactose mutarotase-like"/>
    <property type="match status" value="1"/>
</dbReference>
<dbReference type="InterPro" id="IPR011013">
    <property type="entry name" value="Gal_mutarotase_sf_dom"/>
</dbReference>
<evidence type="ECO:0000256" key="7">
    <source>
        <dbReference type="ARBA" id="ARBA00023239"/>
    </source>
</evidence>
<dbReference type="Gene3D" id="2.60.120.260">
    <property type="entry name" value="Galactose-binding domain-like"/>
    <property type="match status" value="2"/>
</dbReference>
<dbReference type="AlphaFoldDB" id="W9RP81"/>
<evidence type="ECO:0000256" key="2">
    <source>
        <dbReference type="ARBA" id="ARBA00004613"/>
    </source>
</evidence>
<dbReference type="SUPFAM" id="SSF49785">
    <property type="entry name" value="Galactose-binding domain-like"/>
    <property type="match status" value="2"/>
</dbReference>
<keyword evidence="5" id="KW-0964">Secreted</keyword>
<feature type="domain" description="Rhamnogalacturonan lyase" evidence="8">
    <location>
        <begin position="361"/>
        <end position="546"/>
    </location>
</feature>
<dbReference type="Proteomes" id="UP000030645">
    <property type="component" value="Unassembled WGS sequence"/>
</dbReference>
<comment type="subcellular location">
    <subcellularLocation>
        <location evidence="2">Secreted</location>
    </subcellularLocation>
</comment>
<dbReference type="Gene3D" id="2.70.98.10">
    <property type="match status" value="1"/>
</dbReference>
<reference evidence="11" key="1">
    <citation type="submission" date="2013-01" db="EMBL/GenBank/DDBJ databases">
        <title>Draft Genome Sequence of a Mulberry Tree, Morus notabilis C.K. Schneid.</title>
        <authorList>
            <person name="He N."/>
            <person name="Zhao S."/>
        </authorList>
    </citation>
    <scope>NUCLEOTIDE SEQUENCE</scope>
</reference>
<evidence type="ECO:0000259" key="9">
    <source>
        <dbReference type="Pfam" id="PF14686"/>
    </source>
</evidence>
<dbReference type="CDD" id="cd10320">
    <property type="entry name" value="RGL4_N"/>
    <property type="match status" value="1"/>
</dbReference>
<gene>
    <name evidence="10" type="ORF">L484_025563</name>
</gene>
<accession>W9RP81</accession>
<dbReference type="Gene3D" id="2.60.40.1120">
    <property type="entry name" value="Carboxypeptidase-like, regulatory domain"/>
    <property type="match status" value="2"/>
</dbReference>
<comment type="similarity">
    <text evidence="3">Belongs to the polysaccharide lyase 4 family.</text>
</comment>
<protein>
    <recommendedName>
        <fullName evidence="4">rhamnogalacturonan endolyase</fullName>
        <ecNumber evidence="4">4.2.2.23</ecNumber>
    </recommendedName>
</protein>
<keyword evidence="6" id="KW-0732">Signal</keyword>
<dbReference type="Pfam" id="PF06045">
    <property type="entry name" value="Rhamnogal_lyase"/>
    <property type="match status" value="2"/>
</dbReference>
<dbReference type="GO" id="GO:0102210">
    <property type="term" value="F:rhamnogalacturonan endolyase activity"/>
    <property type="evidence" value="ECO:0007669"/>
    <property type="project" value="UniProtKB-EC"/>
</dbReference>
<dbReference type="InterPro" id="IPR051850">
    <property type="entry name" value="Polysacch_Lyase_4"/>
</dbReference>
<dbReference type="InterPro" id="IPR014718">
    <property type="entry name" value="GH-type_carb-bd"/>
</dbReference>
<dbReference type="EC" id="4.2.2.23" evidence="4"/>
<feature type="domain" description="Rhamnogalacturonan lyase" evidence="9">
    <location>
        <begin position="285"/>
        <end position="355"/>
    </location>
</feature>
<dbReference type="InterPro" id="IPR010325">
    <property type="entry name" value="Rhamnogal_lyase"/>
</dbReference>
<dbReference type="Pfam" id="PF14683">
    <property type="entry name" value="CBM-like"/>
    <property type="match status" value="2"/>
</dbReference>
<dbReference type="PANTHER" id="PTHR32018:SF1">
    <property type="entry name" value="RHAMNOGALACTURONAN ENDOLYASE"/>
    <property type="match status" value="1"/>
</dbReference>
<dbReference type="InterPro" id="IPR013784">
    <property type="entry name" value="Carb-bd-like_fold"/>
</dbReference>
<evidence type="ECO:0000256" key="3">
    <source>
        <dbReference type="ARBA" id="ARBA00010418"/>
    </source>
</evidence>
<feature type="domain" description="Rhamnogalacturonan lyase" evidence="8">
    <location>
        <begin position="996"/>
        <end position="1184"/>
    </location>
</feature>
<dbReference type="FunFam" id="2.60.40.1120:FF:000033">
    <property type="entry name" value="Rhamnogalacturonate lyase B"/>
    <property type="match status" value="2"/>
</dbReference>
<evidence type="ECO:0000256" key="6">
    <source>
        <dbReference type="ARBA" id="ARBA00022729"/>
    </source>
</evidence>
<dbReference type="GO" id="GO:0005975">
    <property type="term" value="P:carbohydrate metabolic process"/>
    <property type="evidence" value="ECO:0007669"/>
    <property type="project" value="InterPro"/>
</dbReference>
<dbReference type="SUPFAM" id="SSF49452">
    <property type="entry name" value="Starch-binding domain-like"/>
    <property type="match status" value="2"/>
</dbReference>
<dbReference type="PANTHER" id="PTHR32018">
    <property type="entry name" value="RHAMNOGALACTURONATE LYASE FAMILY PROTEIN"/>
    <property type="match status" value="1"/>
</dbReference>
<dbReference type="EMBL" id="KE345322">
    <property type="protein sequence ID" value="EXC01185.1"/>
    <property type="molecule type" value="Genomic_DNA"/>
</dbReference>
<feature type="domain" description="Rhamnogalacturonan lyase" evidence="9">
    <location>
        <begin position="910"/>
        <end position="982"/>
    </location>
</feature>
<keyword evidence="7" id="KW-0456">Lyase</keyword>
<dbReference type="STRING" id="981085.W9RP81"/>
<sequence length="1193" mass="136600">MPSFHSIIRLPRRANGPTDIVFSLSKLLPPWHLKSHFVVMVMMVLLFAMTITTESLQNMKLTNGTFPATKFNKVPAAANDTPALQLHIRDQYVEMDNGILHVTLSKPGGSVTGIRYNGVDNLLALNSEVNRGYWDLVWIGNGSKGKKGSLDRLEGTDFKVIVENEEQIEISFTRTWNFSLEGKMVPLNIDKRFNYMAISDNRQRCMPLPEDREPERGRALAYPEAVKLVNPVEPDFRGEMEIEVQSWPYDFPQSKDFPSLDERGNISGRLLLLDRYVSKKKIYANGAFVGLAPPGDVGSWQRESKGYQFWSRADEKGYFNINNIRAGDYNLYAWVPGFIGDYRYDDLIKITPASKKWANIVGNWHSSAAEFYVPDPNPNYVNKLYVNHPDKFRQYGLWERYAELYPDEDLIYTVGVNDYSKDWFFVQVTRKKDNNTYEGSTWQIRFCLSNYVDGTQTYTLRIALATAHFSELQVRINDPEAISPLFSTGVIGKDNTIARHGIHGLYWLYNIDIPGNRLLVGNNTIFLTRLNSTSPFQGIMYDYIRLEALKAMSYKGVELRVTKNHVIMDNGILQVTLSKPDGIVTGIKYNGIDNLLEVLNEKDNRGYWDLVWSKTGSIGTTGVYDRIQGTKFKVIVENEEQVEISFTRNWNPSLEGQLVPLNIDIRFVMLRDSSGFYSYAIYEHLKEWPPFNLPQTRIVFKLRKEKFQYMVVADNRQRYMPLPDDRLPDRGQELAYPEAVLLVNPVEPNFKGEVDDKYEYSCENKDLKVHGWICDEPPVGFWQITPSNEFRSGGPLKQNLTSHVGPTTLAMFLSAHYAGEDMVLKIQPNEPWKKVFGPVFIYVNSVPDGSDQFRAQLWDDAKMQMLIEVQSWPYTFLASKDFPSWDERGYLSGRLLVRDQYISNDDMCGDRAYVGLAPPGEVGSWQKECKGYQFWTRADENGYFSICDIRVGEYNLYAWLPGFIGEYKNNVTISITEGCDIDVGDVVFEPPRYGPTLWEIGVPDRSAAEFYVPDPNPKYINPLYLNHPDRFRQYGLWERYAELYPDQDLVYTIGVNDYSKDWFFAHVTRRKADGTYQSTTWQINFPLGNATTRGTSKLRIALATANVAELQVRINDAKAERPLFTTGVIGNDNTIARHGIHGLYRLFNIDVPGSVLVEGNNKIFLTQAMCTSPFQGVMYDYIRLEGHPASSTD</sequence>
<keyword evidence="11" id="KW-1185">Reference proteome</keyword>
<evidence type="ECO:0000259" key="8">
    <source>
        <dbReference type="Pfam" id="PF14683"/>
    </source>
</evidence>
<name>W9RP81_9ROSA</name>
<proteinExistence type="inferred from homology"/>
<dbReference type="CDD" id="cd10316">
    <property type="entry name" value="RGL4_M"/>
    <property type="match status" value="2"/>
</dbReference>
<evidence type="ECO:0000313" key="10">
    <source>
        <dbReference type="EMBL" id="EXC01185.1"/>
    </source>
</evidence>